<comment type="caution">
    <text evidence="4">The sequence shown here is derived from an EMBL/GenBank/DDBJ whole genome shotgun (WGS) entry which is preliminary data.</text>
</comment>
<evidence type="ECO:0000256" key="2">
    <source>
        <dbReference type="ARBA" id="ARBA00022679"/>
    </source>
</evidence>
<dbReference type="InterPro" id="IPR049327">
    <property type="entry name" value="TibC/BAHTCr-like_N"/>
</dbReference>
<dbReference type="EMBL" id="CAMXCS010000016">
    <property type="protein sequence ID" value="CAI3961619.1"/>
    <property type="molecule type" value="Genomic_DNA"/>
</dbReference>
<dbReference type="InterPro" id="IPR002201">
    <property type="entry name" value="Glyco_trans_9"/>
</dbReference>
<dbReference type="AlphaFoldDB" id="A0A9W4TPL4"/>
<dbReference type="RefSeq" id="WP_271790780.1">
    <property type="nucleotide sequence ID" value="NZ_CAMXCM010000016.1"/>
</dbReference>
<organism evidence="4 6">
    <name type="scientific">Commensalibacter communis</name>
    <dbReference type="NCBI Taxonomy" id="2972786"/>
    <lineage>
        <taxon>Bacteria</taxon>
        <taxon>Pseudomonadati</taxon>
        <taxon>Pseudomonadota</taxon>
        <taxon>Alphaproteobacteria</taxon>
        <taxon>Acetobacterales</taxon>
        <taxon>Acetobacteraceae</taxon>
    </lineage>
</organism>
<dbReference type="Proteomes" id="UP001154255">
    <property type="component" value="Unassembled WGS sequence"/>
</dbReference>
<keyword evidence="2" id="KW-0808">Transferase</keyword>
<evidence type="ECO:0000313" key="6">
    <source>
        <dbReference type="Proteomes" id="UP001154255"/>
    </source>
</evidence>
<dbReference type="InterPro" id="IPR051199">
    <property type="entry name" value="LPS_LOS_Heptosyltrfase"/>
</dbReference>
<proteinExistence type="predicted"/>
<dbReference type="PANTHER" id="PTHR30160">
    <property type="entry name" value="TETRAACYLDISACCHARIDE 4'-KINASE-RELATED"/>
    <property type="match status" value="1"/>
</dbReference>
<dbReference type="CDD" id="cd03789">
    <property type="entry name" value="GT9_LPS_heptosyltransferase"/>
    <property type="match status" value="1"/>
</dbReference>
<accession>A0A9W4TPL4</accession>
<evidence type="ECO:0000313" key="4">
    <source>
        <dbReference type="EMBL" id="CAI3960047.1"/>
    </source>
</evidence>
<dbReference type="Proteomes" id="UP001154259">
    <property type="component" value="Unassembled WGS sequence"/>
</dbReference>
<dbReference type="NCBIfam" id="TIGR04414">
    <property type="entry name" value="hepto_Aah_TibC"/>
    <property type="match status" value="1"/>
</dbReference>
<evidence type="ECO:0000256" key="1">
    <source>
        <dbReference type="ARBA" id="ARBA00022676"/>
    </source>
</evidence>
<evidence type="ECO:0000313" key="5">
    <source>
        <dbReference type="EMBL" id="CAI3961619.1"/>
    </source>
</evidence>
<dbReference type="Pfam" id="PF21129">
    <property type="entry name" value="TibC_1st"/>
    <property type="match status" value="1"/>
</dbReference>
<sequence>MNNLSFSSQANSAFLVSSSDTPSISEQQELPPISTINTQNAPYPLPAAELTQKDKSGISFDFNQGCRVKLPKPKKNTTWHLQMMDSNTGNILFEHNNLQETVVLSTKQWFVQFGIKVWSRSITSEDQQEKEELILDYIFNLDDQIILIQFPNGTLGDTLAWMSYAARFATKHSKSKVFCALSDLISPLFKKSYPNIHFVTHQEVIEQGIHQKAYATYNLGLFFDDKDCNLQPTDFRFVGLHKTAAYILGVSPKEEPVKIDFPDEGRPIEDPYVCIAVQASTQCKQWNNPTGWIEVIDYLKKKGYRVICIDKEAIGGQNINWNYMPFNAENQTGNRPLAERARWLKHAEFFIGTSSGLAWLAWSVGIPVVLISGFTHPTNEFYTPYRVINWHTCNSCWNDPKERFDHFDFLWCPRHKNTQRQFECTKLITAQLVIGHINKIINN</sequence>
<dbReference type="Pfam" id="PF01075">
    <property type="entry name" value="Glyco_transf_9"/>
    <property type="match status" value="1"/>
</dbReference>
<dbReference type="GO" id="GO:0008713">
    <property type="term" value="F:ADP-heptose-lipopolysaccharide heptosyltransferase activity"/>
    <property type="evidence" value="ECO:0007669"/>
    <property type="project" value="TreeGrafter"/>
</dbReference>
<evidence type="ECO:0000313" key="7">
    <source>
        <dbReference type="Proteomes" id="UP001154259"/>
    </source>
</evidence>
<keyword evidence="1" id="KW-0328">Glycosyltransferase</keyword>
<evidence type="ECO:0000259" key="3">
    <source>
        <dbReference type="Pfam" id="PF21129"/>
    </source>
</evidence>
<reference evidence="4" key="1">
    <citation type="submission" date="2022-10" db="EMBL/GenBank/DDBJ databases">
        <authorList>
            <person name="Botero Cardona J."/>
        </authorList>
    </citation>
    <scope>NUCLEOTIDE SEQUENCE</scope>
    <source>
        <strain evidence="4">LMG 31819</strain>
        <strain evidence="5">R-53529</strain>
    </source>
</reference>
<dbReference type="PANTHER" id="PTHR30160:SF1">
    <property type="entry name" value="LIPOPOLYSACCHARIDE 1,2-N-ACETYLGLUCOSAMINETRANSFERASE-RELATED"/>
    <property type="match status" value="1"/>
</dbReference>
<keyword evidence="7" id="KW-1185">Reference proteome</keyword>
<dbReference type="GO" id="GO:0005829">
    <property type="term" value="C:cytosol"/>
    <property type="evidence" value="ECO:0007669"/>
    <property type="project" value="TreeGrafter"/>
</dbReference>
<feature type="domain" description="Autotransproter heptosyltransferase TibC/BAHTCr-like N-terminal" evidence="3">
    <location>
        <begin position="56"/>
        <end position="120"/>
    </location>
</feature>
<dbReference type="InterPro" id="IPR030929">
    <property type="entry name" value="Aah/TibC-like"/>
</dbReference>
<dbReference type="SUPFAM" id="SSF53756">
    <property type="entry name" value="UDP-Glycosyltransferase/glycogen phosphorylase"/>
    <property type="match status" value="1"/>
</dbReference>
<dbReference type="Gene3D" id="3.40.50.2000">
    <property type="entry name" value="Glycogen Phosphorylase B"/>
    <property type="match status" value="1"/>
</dbReference>
<dbReference type="GO" id="GO:0009244">
    <property type="term" value="P:lipopolysaccharide core region biosynthetic process"/>
    <property type="evidence" value="ECO:0007669"/>
    <property type="project" value="TreeGrafter"/>
</dbReference>
<gene>
    <name evidence="5" type="ORF">R53529_LOCUS2369</name>
    <name evidence="4" type="ORF">R53530_LOCUS2379</name>
</gene>
<dbReference type="EMBL" id="CAMXCM010000016">
    <property type="protein sequence ID" value="CAI3960047.1"/>
    <property type="molecule type" value="Genomic_DNA"/>
</dbReference>
<name>A0A9W4TPL4_9PROT</name>
<protein>
    <submittedName>
        <fullName evidence="4 5">ADP-heptose:LPS heptosyltransferase (RfaF)</fullName>
    </submittedName>
</protein>